<comment type="caution">
    <text evidence="2">The sequence shown here is derived from an EMBL/GenBank/DDBJ whole genome shotgun (WGS) entry which is preliminary data.</text>
</comment>
<keyword evidence="3" id="KW-1185">Reference proteome</keyword>
<feature type="compositionally biased region" description="Basic and acidic residues" evidence="1">
    <location>
        <begin position="1"/>
        <end position="22"/>
    </location>
</feature>
<dbReference type="Proteomes" id="UP000886998">
    <property type="component" value="Unassembled WGS sequence"/>
</dbReference>
<protein>
    <submittedName>
        <fullName evidence="2">Uncharacterized protein</fullName>
    </submittedName>
</protein>
<name>A0A8X6XHU7_9ARAC</name>
<gene>
    <name evidence="2" type="primary">AVEN_210556_2</name>
    <name evidence="2" type="ORF">TNIN_489341</name>
</gene>
<feature type="non-terminal residue" evidence="2">
    <location>
        <position position="88"/>
    </location>
</feature>
<evidence type="ECO:0000313" key="3">
    <source>
        <dbReference type="Proteomes" id="UP000886998"/>
    </source>
</evidence>
<organism evidence="2 3">
    <name type="scientific">Trichonephila inaurata madagascariensis</name>
    <dbReference type="NCBI Taxonomy" id="2747483"/>
    <lineage>
        <taxon>Eukaryota</taxon>
        <taxon>Metazoa</taxon>
        <taxon>Ecdysozoa</taxon>
        <taxon>Arthropoda</taxon>
        <taxon>Chelicerata</taxon>
        <taxon>Arachnida</taxon>
        <taxon>Araneae</taxon>
        <taxon>Araneomorphae</taxon>
        <taxon>Entelegynae</taxon>
        <taxon>Araneoidea</taxon>
        <taxon>Nephilidae</taxon>
        <taxon>Trichonephila</taxon>
        <taxon>Trichonephila inaurata</taxon>
    </lineage>
</organism>
<dbReference type="AlphaFoldDB" id="A0A8X6XHU7"/>
<feature type="region of interest" description="Disordered" evidence="1">
    <location>
        <begin position="1"/>
        <end position="88"/>
    </location>
</feature>
<evidence type="ECO:0000256" key="1">
    <source>
        <dbReference type="SAM" id="MobiDB-lite"/>
    </source>
</evidence>
<proteinExistence type="predicted"/>
<accession>A0A8X6XHU7</accession>
<dbReference type="EMBL" id="BMAV01008974">
    <property type="protein sequence ID" value="GFY52947.1"/>
    <property type="molecule type" value="Genomic_DNA"/>
</dbReference>
<evidence type="ECO:0000313" key="2">
    <source>
        <dbReference type="EMBL" id="GFY52947.1"/>
    </source>
</evidence>
<sequence length="88" mass="9793">TGPYEGRKGSGHEAMRLSDMEKNKKHSSSVSSYYPQPYATTHLSGRGRSDDGTDSGYHQLQEEPLYATVKRTPRPPRSDGHIYHCPGT</sequence>
<reference evidence="2" key="1">
    <citation type="submission" date="2020-08" db="EMBL/GenBank/DDBJ databases">
        <title>Multicomponent nature underlies the extraordinary mechanical properties of spider dragline silk.</title>
        <authorList>
            <person name="Kono N."/>
            <person name="Nakamura H."/>
            <person name="Mori M."/>
            <person name="Yoshida Y."/>
            <person name="Ohtoshi R."/>
            <person name="Malay A.D."/>
            <person name="Moran D.A.P."/>
            <person name="Tomita M."/>
            <person name="Numata K."/>
            <person name="Arakawa K."/>
        </authorList>
    </citation>
    <scope>NUCLEOTIDE SEQUENCE</scope>
</reference>
<dbReference type="OrthoDB" id="6430635at2759"/>